<feature type="binding site" evidence="18">
    <location>
        <begin position="119"/>
        <end position="125"/>
    </location>
    <ligand>
        <name>(6S)-NADPHX</name>
        <dbReference type="ChEBI" id="CHEBI:64076"/>
    </ligand>
</feature>
<evidence type="ECO:0000256" key="13">
    <source>
        <dbReference type="ARBA" id="ARBA00023268"/>
    </source>
</evidence>
<dbReference type="GO" id="GO:0046872">
    <property type="term" value="F:metal ion binding"/>
    <property type="evidence" value="ECO:0007669"/>
    <property type="project" value="UniProtKB-UniRule"/>
</dbReference>
<evidence type="ECO:0000256" key="7">
    <source>
        <dbReference type="ARBA" id="ARBA00022840"/>
    </source>
</evidence>
<keyword evidence="11 18" id="KW-0413">Isomerase</keyword>
<gene>
    <name evidence="17" type="primary">nnrD</name>
    <name evidence="18" type="synonym">nnrE</name>
    <name evidence="22" type="ORF">NDO55_03195</name>
</gene>
<keyword evidence="23" id="KW-1185">Reference proteome</keyword>
<dbReference type="CDD" id="cd01171">
    <property type="entry name" value="YXKO-related"/>
    <property type="match status" value="1"/>
</dbReference>
<comment type="similarity">
    <text evidence="18">Belongs to the NnrE/AIBP family.</text>
</comment>
<dbReference type="PANTHER" id="PTHR12592:SF0">
    <property type="entry name" value="ATP-DEPENDENT (S)-NAD(P)H-HYDRATE DEHYDRATASE"/>
    <property type="match status" value="1"/>
</dbReference>
<dbReference type="HAMAP" id="MF_01966">
    <property type="entry name" value="NADHX_epimerase"/>
    <property type="match status" value="1"/>
</dbReference>
<organism evidence="22 23">
    <name type="scientific">Sphingomicrobium sediminis</name>
    <dbReference type="NCBI Taxonomy" id="2950949"/>
    <lineage>
        <taxon>Bacteria</taxon>
        <taxon>Pseudomonadati</taxon>
        <taxon>Pseudomonadota</taxon>
        <taxon>Alphaproteobacteria</taxon>
        <taxon>Sphingomonadales</taxon>
        <taxon>Sphingomonadaceae</taxon>
        <taxon>Sphingomicrobium</taxon>
    </lineage>
</organism>
<dbReference type="GO" id="GO:0046496">
    <property type="term" value="P:nicotinamide nucleotide metabolic process"/>
    <property type="evidence" value="ECO:0007669"/>
    <property type="project" value="UniProtKB-UniRule"/>
</dbReference>
<dbReference type="Proteomes" id="UP001155128">
    <property type="component" value="Unassembled WGS sequence"/>
</dbReference>
<dbReference type="SUPFAM" id="SSF64153">
    <property type="entry name" value="YjeF N-terminal domain-like"/>
    <property type="match status" value="1"/>
</dbReference>
<comment type="subunit">
    <text evidence="17">Homotetramer.</text>
</comment>
<dbReference type="SUPFAM" id="SSF53613">
    <property type="entry name" value="Ribokinase-like"/>
    <property type="match status" value="1"/>
</dbReference>
<comment type="catalytic activity">
    <reaction evidence="15 17 19">
        <text>(6S)-NADHX + ADP = AMP + phosphate + NADH + H(+)</text>
        <dbReference type="Rhea" id="RHEA:32223"/>
        <dbReference type="ChEBI" id="CHEBI:15378"/>
        <dbReference type="ChEBI" id="CHEBI:43474"/>
        <dbReference type="ChEBI" id="CHEBI:57945"/>
        <dbReference type="ChEBI" id="CHEBI:64074"/>
        <dbReference type="ChEBI" id="CHEBI:456215"/>
        <dbReference type="ChEBI" id="CHEBI:456216"/>
        <dbReference type="EC" id="4.2.1.136"/>
    </reaction>
</comment>
<evidence type="ECO:0000256" key="4">
    <source>
        <dbReference type="ARBA" id="ARBA00009524"/>
    </source>
</evidence>
<evidence type="ECO:0000256" key="10">
    <source>
        <dbReference type="ARBA" id="ARBA00023027"/>
    </source>
</evidence>
<dbReference type="AlphaFoldDB" id="A0A9X2EG10"/>
<dbReference type="EC" id="4.2.1.136" evidence="19"/>
<sequence length="449" mass="46401">MARPILTATEMRRLEQHAFEAGTDEYALMERAGAALAEATLRFAGARETLVLVGKGNNGGDGYVAARLLVEAGASVRIAAVGEPTADSAKLAAKDWSRPVEAIDENTAPADLVLDCLFGTGLTRPIDEDIAEPARRLFTAARRVVACDLPSGIESDTGAILTDLGPADLTVTMGALKPAHRLSPAMQACGRVASAAIGLETQSDWFEIAEPDLPALDAQGHKFDRGMVHCLSGAMPGAIALSAHAAARAGAGYVRVSTSRMIDGLPSSVVQTEDAGALDDERIGCLLVGPGMGDIPPLLTVALTKTHPLVLDADALRHVGEPDRLAGHDAILTPHEGEFRALFGDLVGSKADRALLAAQQTQCVIVYKGPDTLVAAPDGRLGFAPPAPAALATAGAGDVLSGIIAAMRARGMEPFEAACAGVWLHGRAAEACDIPFIADDLIAALPDVM</sequence>
<keyword evidence="12 17" id="KW-0456">Lyase</keyword>
<comment type="catalytic activity">
    <reaction evidence="2 18 19">
        <text>(6R)-NADPHX = (6S)-NADPHX</text>
        <dbReference type="Rhea" id="RHEA:32227"/>
        <dbReference type="ChEBI" id="CHEBI:64076"/>
        <dbReference type="ChEBI" id="CHEBI:64077"/>
        <dbReference type="EC" id="5.1.99.6"/>
    </reaction>
</comment>
<feature type="binding site" evidence="17">
    <location>
        <position position="291"/>
    </location>
    <ligand>
        <name>(6S)-NADPHX</name>
        <dbReference type="ChEBI" id="CHEBI:64076"/>
    </ligand>
</feature>
<comment type="similarity">
    <text evidence="3 19">In the N-terminal section; belongs to the NnrE/AIBP family.</text>
</comment>
<dbReference type="Pfam" id="PF03853">
    <property type="entry name" value="YjeF_N"/>
    <property type="match status" value="1"/>
</dbReference>
<dbReference type="InterPro" id="IPR004443">
    <property type="entry name" value="YjeF_N_dom"/>
</dbReference>
<comment type="function">
    <text evidence="17">Catalyzes the dehydration of the S-form of NAD(P)HX at the expense of ADP, which is converted to AMP. Together with NAD(P)HX epimerase, which catalyzes the epimerization of the S- and R-forms, the enzyme allows the repair of both epimers of NAD(P)HX, a damaged form of NAD(P)H that is a result of enzymatic or heat-dependent hydration.</text>
</comment>
<keyword evidence="7 17" id="KW-0067">ATP-binding</keyword>
<dbReference type="GO" id="GO:0052856">
    <property type="term" value="F:NAD(P)HX epimerase activity"/>
    <property type="evidence" value="ECO:0007669"/>
    <property type="project" value="UniProtKB-UniRule"/>
</dbReference>
<feature type="binding site" evidence="17">
    <location>
        <position position="397"/>
    </location>
    <ligand>
        <name>AMP</name>
        <dbReference type="ChEBI" id="CHEBI:456215"/>
    </ligand>
</feature>
<dbReference type="EMBL" id="JAMSHT010000001">
    <property type="protein sequence ID" value="MCM8556822.1"/>
    <property type="molecule type" value="Genomic_DNA"/>
</dbReference>
<feature type="binding site" evidence="18">
    <location>
        <position position="58"/>
    </location>
    <ligand>
        <name>K(+)</name>
        <dbReference type="ChEBI" id="CHEBI:29103"/>
    </ligand>
</feature>
<evidence type="ECO:0000256" key="18">
    <source>
        <dbReference type="HAMAP-Rule" id="MF_01966"/>
    </source>
</evidence>
<evidence type="ECO:0000256" key="6">
    <source>
        <dbReference type="ARBA" id="ARBA00022741"/>
    </source>
</evidence>
<feature type="domain" description="YjeF C-terminal" evidence="20">
    <location>
        <begin position="205"/>
        <end position="449"/>
    </location>
</feature>
<dbReference type="Pfam" id="PF01256">
    <property type="entry name" value="Carb_kinase"/>
    <property type="match status" value="1"/>
</dbReference>
<evidence type="ECO:0000256" key="5">
    <source>
        <dbReference type="ARBA" id="ARBA00022723"/>
    </source>
</evidence>
<evidence type="ECO:0000256" key="16">
    <source>
        <dbReference type="ARBA" id="ARBA00049209"/>
    </source>
</evidence>
<protein>
    <recommendedName>
        <fullName evidence="19">Bifunctional NAD(P)H-hydrate repair enzyme</fullName>
    </recommendedName>
    <alternativeName>
        <fullName evidence="19">Nicotinamide nucleotide repair protein</fullName>
    </alternativeName>
    <domain>
        <recommendedName>
            <fullName evidence="19">ADP-dependent (S)-NAD(P)H-hydrate dehydratase</fullName>
            <ecNumber evidence="19">4.2.1.136</ecNumber>
        </recommendedName>
        <alternativeName>
            <fullName evidence="19">ADP-dependent NAD(P)HX dehydratase</fullName>
        </alternativeName>
    </domain>
    <domain>
        <recommendedName>
            <fullName evidence="19">NAD(P)H-hydrate epimerase</fullName>
            <ecNumber evidence="19">5.1.99.6</ecNumber>
        </recommendedName>
    </domain>
</protein>
<dbReference type="PROSITE" id="PS51383">
    <property type="entry name" value="YJEF_C_3"/>
    <property type="match status" value="1"/>
</dbReference>
<comment type="function">
    <text evidence="18">Catalyzes the epimerization of the S- and R-forms of NAD(P)HX, a damaged form of NAD(P)H that is a result of enzymatic or heat-dependent hydration. This is a prerequisite for the S-specific NAD(P)H-hydrate dehydratase to allow the repair of both epimers of NAD(P)HX.</text>
</comment>
<evidence type="ECO:0000256" key="9">
    <source>
        <dbReference type="ARBA" id="ARBA00022958"/>
    </source>
</evidence>
<comment type="similarity">
    <text evidence="17">Belongs to the NnrD/CARKD family.</text>
</comment>
<dbReference type="RefSeq" id="WP_252112353.1">
    <property type="nucleotide sequence ID" value="NZ_JAMSHT010000001.1"/>
</dbReference>
<keyword evidence="8 17" id="KW-0521">NADP</keyword>
<dbReference type="GO" id="GO:0005524">
    <property type="term" value="F:ATP binding"/>
    <property type="evidence" value="ECO:0007669"/>
    <property type="project" value="UniProtKB-UniRule"/>
</dbReference>
<dbReference type="InterPro" id="IPR000631">
    <property type="entry name" value="CARKD"/>
</dbReference>
<keyword evidence="10 17" id="KW-0520">NAD</keyword>
<evidence type="ECO:0000256" key="3">
    <source>
        <dbReference type="ARBA" id="ARBA00006001"/>
    </source>
</evidence>
<comment type="caution">
    <text evidence="18">Lacks conserved residue(s) required for the propagation of feature annotation.</text>
</comment>
<feature type="binding site" evidence="17">
    <location>
        <position position="238"/>
    </location>
    <ligand>
        <name>(6S)-NADPHX</name>
        <dbReference type="ChEBI" id="CHEBI:64076"/>
    </ligand>
</feature>
<dbReference type="NCBIfam" id="TIGR00196">
    <property type="entry name" value="yjeF_cterm"/>
    <property type="match status" value="1"/>
</dbReference>
<comment type="function">
    <text evidence="14 19">Bifunctional enzyme that catalyzes the epimerization of the S- and R-forms of NAD(P)HX and the dehydration of the S-form of NAD(P)HX at the expense of ADP, which is converted to AMP. This allows the repair of both epimers of NAD(P)HX, a damaged form of NAD(P)H that is a result of enzymatic or heat-dependent hydration.</text>
</comment>
<comment type="cofactor">
    <cofactor evidence="18 19">
        <name>K(+)</name>
        <dbReference type="ChEBI" id="CHEBI:29103"/>
    </cofactor>
    <text evidence="18 19">Binds 1 potassium ion per subunit.</text>
</comment>
<feature type="binding site" evidence="18">
    <location>
        <begin position="57"/>
        <end position="61"/>
    </location>
    <ligand>
        <name>(6S)-NADPHX</name>
        <dbReference type="ChEBI" id="CHEBI:64076"/>
    </ligand>
</feature>
<dbReference type="Gene3D" id="3.40.50.10260">
    <property type="entry name" value="YjeF N-terminal domain"/>
    <property type="match status" value="1"/>
</dbReference>
<evidence type="ECO:0000256" key="15">
    <source>
        <dbReference type="ARBA" id="ARBA00048238"/>
    </source>
</evidence>
<evidence type="ECO:0000259" key="20">
    <source>
        <dbReference type="PROSITE" id="PS51383"/>
    </source>
</evidence>
<feature type="binding site" evidence="17">
    <location>
        <begin position="368"/>
        <end position="372"/>
    </location>
    <ligand>
        <name>AMP</name>
        <dbReference type="ChEBI" id="CHEBI:456215"/>
    </ligand>
</feature>
<accession>A0A9X2EG10</accession>
<name>A0A9X2EG10_9SPHN</name>
<feature type="domain" description="YjeF N-terminal" evidence="21">
    <location>
        <begin position="11"/>
        <end position="205"/>
    </location>
</feature>
<evidence type="ECO:0000259" key="21">
    <source>
        <dbReference type="PROSITE" id="PS51385"/>
    </source>
</evidence>
<evidence type="ECO:0000256" key="8">
    <source>
        <dbReference type="ARBA" id="ARBA00022857"/>
    </source>
</evidence>
<comment type="catalytic activity">
    <reaction evidence="1 18 19">
        <text>(6R)-NADHX = (6S)-NADHX</text>
        <dbReference type="Rhea" id="RHEA:32215"/>
        <dbReference type="ChEBI" id="CHEBI:64074"/>
        <dbReference type="ChEBI" id="CHEBI:64075"/>
        <dbReference type="EC" id="5.1.99.6"/>
    </reaction>
</comment>
<dbReference type="InterPro" id="IPR029056">
    <property type="entry name" value="Ribokinase-like"/>
</dbReference>
<evidence type="ECO:0000256" key="12">
    <source>
        <dbReference type="ARBA" id="ARBA00023239"/>
    </source>
</evidence>
<keyword evidence="6 17" id="KW-0547">Nucleotide-binding</keyword>
<dbReference type="NCBIfam" id="TIGR00197">
    <property type="entry name" value="yjeF_nterm"/>
    <property type="match status" value="1"/>
</dbReference>
<evidence type="ECO:0000256" key="2">
    <source>
        <dbReference type="ARBA" id="ARBA00000909"/>
    </source>
</evidence>
<feature type="binding site" evidence="18">
    <location>
        <position position="151"/>
    </location>
    <ligand>
        <name>K(+)</name>
        <dbReference type="ChEBI" id="CHEBI:29103"/>
    </ligand>
</feature>
<feature type="binding site" evidence="17">
    <location>
        <position position="398"/>
    </location>
    <ligand>
        <name>(6S)-NADPHX</name>
        <dbReference type="ChEBI" id="CHEBI:64076"/>
    </ligand>
</feature>
<feature type="binding site" evidence="18">
    <location>
        <position position="115"/>
    </location>
    <ligand>
        <name>K(+)</name>
        <dbReference type="ChEBI" id="CHEBI:29103"/>
    </ligand>
</feature>
<dbReference type="PROSITE" id="PS51385">
    <property type="entry name" value="YJEF_N"/>
    <property type="match status" value="1"/>
</dbReference>
<dbReference type="InterPro" id="IPR030677">
    <property type="entry name" value="Nnr"/>
</dbReference>
<comment type="cofactor">
    <cofactor evidence="17">
        <name>Mg(2+)</name>
        <dbReference type="ChEBI" id="CHEBI:18420"/>
    </cofactor>
</comment>
<proteinExistence type="inferred from homology"/>
<comment type="catalytic activity">
    <reaction evidence="16 17 19">
        <text>(6S)-NADPHX + ADP = AMP + phosphate + NADPH + H(+)</text>
        <dbReference type="Rhea" id="RHEA:32235"/>
        <dbReference type="ChEBI" id="CHEBI:15378"/>
        <dbReference type="ChEBI" id="CHEBI:43474"/>
        <dbReference type="ChEBI" id="CHEBI:57783"/>
        <dbReference type="ChEBI" id="CHEBI:64076"/>
        <dbReference type="ChEBI" id="CHEBI:456215"/>
        <dbReference type="ChEBI" id="CHEBI:456216"/>
        <dbReference type="EC" id="4.2.1.136"/>
    </reaction>
</comment>
<keyword evidence="13" id="KW-0511">Multifunctional enzyme</keyword>
<keyword evidence="9 18" id="KW-0630">Potassium</keyword>
<feature type="binding site" evidence="17">
    <location>
        <position position="335"/>
    </location>
    <ligand>
        <name>(6S)-NADPHX</name>
        <dbReference type="ChEBI" id="CHEBI:64076"/>
    </ligand>
</feature>
<dbReference type="PANTHER" id="PTHR12592">
    <property type="entry name" value="ATP-DEPENDENT (S)-NAD(P)H-HYDRATE DEHYDRATASE FAMILY MEMBER"/>
    <property type="match status" value="1"/>
</dbReference>
<evidence type="ECO:0000256" key="17">
    <source>
        <dbReference type="HAMAP-Rule" id="MF_01965"/>
    </source>
</evidence>
<evidence type="ECO:0000313" key="23">
    <source>
        <dbReference type="Proteomes" id="UP001155128"/>
    </source>
</evidence>
<dbReference type="InterPro" id="IPR017953">
    <property type="entry name" value="Carbohydrate_kinase_pred_CS"/>
</dbReference>
<dbReference type="Gene3D" id="3.40.1190.20">
    <property type="match status" value="1"/>
</dbReference>
<dbReference type="GO" id="GO:0110051">
    <property type="term" value="P:metabolite repair"/>
    <property type="evidence" value="ECO:0007669"/>
    <property type="project" value="TreeGrafter"/>
</dbReference>
<reference evidence="22" key="1">
    <citation type="submission" date="2022-06" db="EMBL/GenBank/DDBJ databases">
        <title>Sphingomicrobium sedimins sp. nov., a marine bacterium isolated from tidal flat.</title>
        <authorList>
            <person name="Kim C.-H."/>
            <person name="Yoo Y."/>
            <person name="Kim J.-J."/>
        </authorList>
    </citation>
    <scope>NUCLEOTIDE SEQUENCE</scope>
    <source>
        <strain evidence="22">GRR-S6-50</strain>
    </source>
</reference>
<evidence type="ECO:0000256" key="1">
    <source>
        <dbReference type="ARBA" id="ARBA00000013"/>
    </source>
</evidence>
<dbReference type="PIRSF" id="PIRSF017184">
    <property type="entry name" value="Nnr"/>
    <property type="match status" value="1"/>
</dbReference>
<evidence type="ECO:0000256" key="19">
    <source>
        <dbReference type="PIRNR" id="PIRNR017184"/>
    </source>
</evidence>
<dbReference type="GO" id="GO:0052855">
    <property type="term" value="F:ADP-dependent NAD(P)H-hydrate dehydratase activity"/>
    <property type="evidence" value="ECO:0007669"/>
    <property type="project" value="UniProtKB-UniRule"/>
</dbReference>
<feature type="binding site" evidence="18">
    <location>
        <position position="148"/>
    </location>
    <ligand>
        <name>(6S)-NADPHX</name>
        <dbReference type="ChEBI" id="CHEBI:64076"/>
    </ligand>
</feature>
<dbReference type="EC" id="5.1.99.6" evidence="19"/>
<dbReference type="InterPro" id="IPR036652">
    <property type="entry name" value="YjeF_N_dom_sf"/>
</dbReference>
<dbReference type="PROSITE" id="PS01050">
    <property type="entry name" value="YJEF_C_2"/>
    <property type="match status" value="1"/>
</dbReference>
<evidence type="ECO:0000256" key="11">
    <source>
        <dbReference type="ARBA" id="ARBA00023235"/>
    </source>
</evidence>
<evidence type="ECO:0000256" key="14">
    <source>
        <dbReference type="ARBA" id="ARBA00025153"/>
    </source>
</evidence>
<evidence type="ECO:0000313" key="22">
    <source>
        <dbReference type="EMBL" id="MCM8556822.1"/>
    </source>
</evidence>
<comment type="similarity">
    <text evidence="4 19">In the C-terminal section; belongs to the NnrD/CARKD family.</text>
</comment>
<dbReference type="HAMAP" id="MF_01965">
    <property type="entry name" value="NADHX_dehydratase"/>
    <property type="match status" value="1"/>
</dbReference>
<keyword evidence="5 18" id="KW-0479">Metal-binding</keyword>
<comment type="caution">
    <text evidence="22">The sequence shown here is derived from an EMBL/GenBank/DDBJ whole genome shotgun (WGS) entry which is preliminary data.</text>
</comment>